<comment type="caution">
    <text evidence="1">The sequence shown here is derived from an EMBL/GenBank/DDBJ whole genome shotgun (WGS) entry which is preliminary data.</text>
</comment>
<accession>A0A2J4YNI9</accession>
<evidence type="ECO:0000313" key="1">
    <source>
        <dbReference type="EMBL" id="PLM52247.1"/>
    </source>
</evidence>
<proteinExistence type="predicted"/>
<gene>
    <name evidence="1" type="ORF">CWM85_27290</name>
</gene>
<sequence>MEHHSGDFQVVVRDIRQLSQQENDALTLLWLLEGSVELRDGETDRYLQADELAIVNRHRRWSLHSKTANVVMALSLNAGWLTRLDGDFFASAYQSSSETRDAEDTLRYL</sequence>
<protein>
    <submittedName>
        <fullName evidence="1">AraC family transcriptional regulator</fullName>
    </submittedName>
</protein>
<reference evidence="1 2" key="1">
    <citation type="submission" date="2017-11" db="EMBL/GenBank/DDBJ databases">
        <authorList>
            <person name="Han C.G."/>
        </authorList>
    </citation>
    <scope>NUCLEOTIDE SEQUENCE [LARGE SCALE GENOMIC DNA]</scope>
    <source>
        <strain evidence="1 2">A2</strain>
    </source>
</reference>
<dbReference type="Proteomes" id="UP000234661">
    <property type="component" value="Unassembled WGS sequence"/>
</dbReference>
<dbReference type="EMBL" id="PIET01001154">
    <property type="protein sequence ID" value="PLM52247.1"/>
    <property type="molecule type" value="Genomic_DNA"/>
</dbReference>
<feature type="non-terminal residue" evidence="1">
    <location>
        <position position="109"/>
    </location>
</feature>
<reference evidence="1 2" key="2">
    <citation type="submission" date="2018-01" db="EMBL/GenBank/DDBJ databases">
        <title>Genomic study of Klebsiella pneumoniae.</title>
        <authorList>
            <person name="Yang Y."/>
            <person name="Bicalho R."/>
        </authorList>
    </citation>
    <scope>NUCLEOTIDE SEQUENCE [LARGE SCALE GENOMIC DNA]</scope>
    <source>
        <strain evidence="1 2">A2</strain>
    </source>
</reference>
<name>A0A2J4YNI9_9ENTR</name>
<dbReference type="AlphaFoldDB" id="A0A2J4YNI9"/>
<organism evidence="1 2">
    <name type="scientific">Klebsiella michiganensis</name>
    <dbReference type="NCBI Taxonomy" id="1134687"/>
    <lineage>
        <taxon>Bacteria</taxon>
        <taxon>Pseudomonadati</taxon>
        <taxon>Pseudomonadota</taxon>
        <taxon>Gammaproteobacteria</taxon>
        <taxon>Enterobacterales</taxon>
        <taxon>Enterobacteriaceae</taxon>
        <taxon>Klebsiella/Raoultella group</taxon>
        <taxon>Klebsiella</taxon>
    </lineage>
</organism>
<evidence type="ECO:0000313" key="2">
    <source>
        <dbReference type="Proteomes" id="UP000234661"/>
    </source>
</evidence>